<proteinExistence type="predicted"/>
<protein>
    <submittedName>
        <fullName evidence="1">Uncharacterized protein</fullName>
    </submittedName>
</protein>
<reference evidence="1" key="1">
    <citation type="submission" date="2014-09" db="EMBL/GenBank/DDBJ databases">
        <authorList>
            <person name="Magalhaes I.L.F."/>
            <person name="Oliveira U."/>
            <person name="Santos F.R."/>
            <person name="Vidigal T.H.D.A."/>
            <person name="Brescovit A.D."/>
            <person name="Santos A.J."/>
        </authorList>
    </citation>
    <scope>NUCLEOTIDE SEQUENCE</scope>
    <source>
        <tissue evidence="1">Shoot tissue taken approximately 20 cm above the soil surface</tissue>
    </source>
</reference>
<dbReference type="AlphaFoldDB" id="A0A0A8ZGM9"/>
<accession>A0A0A8ZGM9</accession>
<reference evidence="1" key="2">
    <citation type="journal article" date="2015" name="Data Brief">
        <title>Shoot transcriptome of the giant reed, Arundo donax.</title>
        <authorList>
            <person name="Barrero R.A."/>
            <person name="Guerrero F.D."/>
            <person name="Moolhuijzen P."/>
            <person name="Goolsby J.A."/>
            <person name="Tidwell J."/>
            <person name="Bellgard S.E."/>
            <person name="Bellgard M.I."/>
        </authorList>
    </citation>
    <scope>NUCLEOTIDE SEQUENCE</scope>
    <source>
        <tissue evidence="1">Shoot tissue taken approximately 20 cm above the soil surface</tissue>
    </source>
</reference>
<dbReference type="EMBL" id="GBRH01261995">
    <property type="protein sequence ID" value="JAD35900.1"/>
    <property type="molecule type" value="Transcribed_RNA"/>
</dbReference>
<name>A0A0A8ZGM9_ARUDO</name>
<sequence length="16" mass="2051">MPHHHHYDQMEYLLSL</sequence>
<organism evidence="1">
    <name type="scientific">Arundo donax</name>
    <name type="common">Giant reed</name>
    <name type="synonym">Donax arundinaceus</name>
    <dbReference type="NCBI Taxonomy" id="35708"/>
    <lineage>
        <taxon>Eukaryota</taxon>
        <taxon>Viridiplantae</taxon>
        <taxon>Streptophyta</taxon>
        <taxon>Embryophyta</taxon>
        <taxon>Tracheophyta</taxon>
        <taxon>Spermatophyta</taxon>
        <taxon>Magnoliopsida</taxon>
        <taxon>Liliopsida</taxon>
        <taxon>Poales</taxon>
        <taxon>Poaceae</taxon>
        <taxon>PACMAD clade</taxon>
        <taxon>Arundinoideae</taxon>
        <taxon>Arundineae</taxon>
        <taxon>Arundo</taxon>
    </lineage>
</organism>
<evidence type="ECO:0000313" key="1">
    <source>
        <dbReference type="EMBL" id="JAD35900.1"/>
    </source>
</evidence>